<keyword evidence="16" id="KW-1185">Reference proteome</keyword>
<evidence type="ECO:0000256" key="12">
    <source>
        <dbReference type="SAM" id="Coils"/>
    </source>
</evidence>
<evidence type="ECO:0000259" key="14">
    <source>
        <dbReference type="PROSITE" id="PS50089"/>
    </source>
</evidence>
<evidence type="ECO:0000256" key="10">
    <source>
        <dbReference type="ARBA" id="ARBA00023136"/>
    </source>
</evidence>
<keyword evidence="7" id="KW-0833">Ubl conjugation pathway</keyword>
<keyword evidence="6 11" id="KW-0863">Zinc-finger</keyword>
<dbReference type="InterPro" id="IPR001841">
    <property type="entry name" value="Znf_RING"/>
</dbReference>
<evidence type="ECO:0000256" key="6">
    <source>
        <dbReference type="ARBA" id="ARBA00022771"/>
    </source>
</evidence>
<reference evidence="15 16" key="1">
    <citation type="journal article" date="2023" name="Res Sq">
        <title>Genomic and morphological characterization of Knufia obscura isolated from the Mars 2020 spacecraft assembly facility.</title>
        <authorList>
            <person name="Chander A.M."/>
            <person name="Teixeira M.M."/>
            <person name="Singh N.K."/>
            <person name="Williams M.P."/>
            <person name="Parker C.W."/>
            <person name="Leo P."/>
            <person name="Stajich J.E."/>
            <person name="Torok T."/>
            <person name="Tighe S."/>
            <person name="Mason C.E."/>
            <person name="Venkateswaran K."/>
        </authorList>
    </citation>
    <scope>NUCLEOTIDE SEQUENCE [LARGE SCALE GENOMIC DNA]</scope>
    <source>
        <strain evidence="15 16">CCFEE 5817</strain>
    </source>
</reference>
<feature type="domain" description="RING-type" evidence="14">
    <location>
        <begin position="42"/>
        <end position="84"/>
    </location>
</feature>
<name>A0ABR0S286_9EURO</name>
<keyword evidence="8" id="KW-0862">Zinc</keyword>
<dbReference type="EMBL" id="JAVHJV010000001">
    <property type="protein sequence ID" value="KAK5946979.1"/>
    <property type="molecule type" value="Genomic_DNA"/>
</dbReference>
<dbReference type="Gene3D" id="3.30.40.10">
    <property type="entry name" value="Zinc/RING finger domain, C3HC4 (zinc finger)"/>
    <property type="match status" value="1"/>
</dbReference>
<evidence type="ECO:0000256" key="8">
    <source>
        <dbReference type="ARBA" id="ARBA00022833"/>
    </source>
</evidence>
<evidence type="ECO:0000256" key="3">
    <source>
        <dbReference type="ARBA" id="ARBA00022679"/>
    </source>
</evidence>
<evidence type="ECO:0000313" key="16">
    <source>
        <dbReference type="Proteomes" id="UP001334248"/>
    </source>
</evidence>
<keyword evidence="4" id="KW-0812">Transmembrane</keyword>
<gene>
    <name evidence="15" type="ORF">PMZ80_001125</name>
</gene>
<proteinExistence type="predicted"/>
<sequence>MNTTTAAATNTTMQAIVSDPTFKQLKNIQLFKGPAAARDPDCTICILPFEDDEWLLKHEDCGQSFHADCLLQWLSEKCTCPWCRGCLKSHDHAELERELEEGEVIEEDQVTEQFVFGHLGDAMFDNFLARLGQDLNQISTGDGDANRNAIEAQMRQLLYTYYENEDYRPFIGDMEPWLTMVLDIVQTRDETELESLGLLREDMVGLAPMVSALRTVLAREDHILQEVNNGTDTVDALPEEEEEGNDNQIDIMSDTSDDQGNFGPPTPTHHQRSGFRRVNRLDIQSDHQFEILLRTCAPIDLNINNVEEWEHRWRDYWIAYADLDVANTSARPGYNAQIGYRINILEARREYHSAMERAERMLRDASTRIEHIRSATPILGPVSDQPDRLNGDAQRVAEMARTTYRASANFAAAAFRTRASEARRALETARSNAADGELWPEDPPDPLNY</sequence>
<dbReference type="PROSITE" id="PS50089">
    <property type="entry name" value="ZF_RING_2"/>
    <property type="match status" value="1"/>
</dbReference>
<dbReference type="GeneID" id="89994574"/>
<comment type="pathway">
    <text evidence="2">Protein modification; protein ubiquitination.</text>
</comment>
<keyword evidence="3" id="KW-0808">Transferase</keyword>
<protein>
    <recommendedName>
        <fullName evidence="14">RING-type domain-containing protein</fullName>
    </recommendedName>
</protein>
<evidence type="ECO:0000256" key="2">
    <source>
        <dbReference type="ARBA" id="ARBA00004906"/>
    </source>
</evidence>
<dbReference type="RefSeq" id="XP_064735069.1">
    <property type="nucleotide sequence ID" value="XM_064869572.1"/>
</dbReference>
<organism evidence="15 16">
    <name type="scientific">Knufia obscura</name>
    <dbReference type="NCBI Taxonomy" id="1635080"/>
    <lineage>
        <taxon>Eukaryota</taxon>
        <taxon>Fungi</taxon>
        <taxon>Dikarya</taxon>
        <taxon>Ascomycota</taxon>
        <taxon>Pezizomycotina</taxon>
        <taxon>Eurotiomycetes</taxon>
        <taxon>Chaetothyriomycetidae</taxon>
        <taxon>Chaetothyriales</taxon>
        <taxon>Trichomeriaceae</taxon>
        <taxon>Knufia</taxon>
    </lineage>
</organism>
<feature type="coiled-coil region" evidence="12">
    <location>
        <begin position="344"/>
        <end position="375"/>
    </location>
</feature>
<dbReference type="PANTHER" id="PTHR45768:SF18">
    <property type="entry name" value="RING-H2 FINGER PROTEIN ATL47-RELATED"/>
    <property type="match status" value="1"/>
</dbReference>
<dbReference type="Proteomes" id="UP001334248">
    <property type="component" value="Unassembled WGS sequence"/>
</dbReference>
<evidence type="ECO:0000256" key="1">
    <source>
        <dbReference type="ARBA" id="ARBA00004167"/>
    </source>
</evidence>
<feature type="region of interest" description="Disordered" evidence="13">
    <location>
        <begin position="426"/>
        <end position="449"/>
    </location>
</feature>
<evidence type="ECO:0000313" key="15">
    <source>
        <dbReference type="EMBL" id="KAK5946979.1"/>
    </source>
</evidence>
<evidence type="ECO:0000256" key="9">
    <source>
        <dbReference type="ARBA" id="ARBA00022989"/>
    </source>
</evidence>
<keyword evidence="10" id="KW-0472">Membrane</keyword>
<comment type="subcellular location">
    <subcellularLocation>
        <location evidence="1">Membrane</location>
        <topology evidence="1">Single-pass membrane protein</topology>
    </subcellularLocation>
</comment>
<keyword evidence="12" id="KW-0175">Coiled coil</keyword>
<evidence type="ECO:0000256" key="7">
    <source>
        <dbReference type="ARBA" id="ARBA00022786"/>
    </source>
</evidence>
<evidence type="ECO:0000256" key="11">
    <source>
        <dbReference type="PROSITE-ProRule" id="PRU00175"/>
    </source>
</evidence>
<evidence type="ECO:0000256" key="13">
    <source>
        <dbReference type="SAM" id="MobiDB-lite"/>
    </source>
</evidence>
<keyword evidence="9" id="KW-1133">Transmembrane helix</keyword>
<dbReference type="PANTHER" id="PTHR45768">
    <property type="entry name" value="E3 UBIQUITIN-PROTEIN LIGASE RNF13-LIKE"/>
    <property type="match status" value="1"/>
</dbReference>
<dbReference type="Pfam" id="PF13639">
    <property type="entry name" value="zf-RING_2"/>
    <property type="match status" value="1"/>
</dbReference>
<dbReference type="SUPFAM" id="SSF57850">
    <property type="entry name" value="RING/U-box"/>
    <property type="match status" value="1"/>
</dbReference>
<evidence type="ECO:0000256" key="5">
    <source>
        <dbReference type="ARBA" id="ARBA00022723"/>
    </source>
</evidence>
<comment type="caution">
    <text evidence="15">The sequence shown here is derived from an EMBL/GenBank/DDBJ whole genome shotgun (WGS) entry which is preliminary data.</text>
</comment>
<accession>A0ABR0S286</accession>
<feature type="compositionally biased region" description="Acidic residues" evidence="13">
    <location>
        <begin position="438"/>
        <end position="449"/>
    </location>
</feature>
<dbReference type="InterPro" id="IPR013083">
    <property type="entry name" value="Znf_RING/FYVE/PHD"/>
</dbReference>
<evidence type="ECO:0000256" key="4">
    <source>
        <dbReference type="ARBA" id="ARBA00022692"/>
    </source>
</evidence>
<keyword evidence="5" id="KW-0479">Metal-binding</keyword>